<evidence type="ECO:0000313" key="2">
    <source>
        <dbReference type="EMBL" id="KAG2424847.1"/>
    </source>
</evidence>
<protein>
    <recommendedName>
        <fullName evidence="4">Pherophorin domain-containing protein</fullName>
    </recommendedName>
</protein>
<proteinExistence type="predicted"/>
<evidence type="ECO:0000256" key="1">
    <source>
        <dbReference type="SAM" id="SignalP"/>
    </source>
</evidence>
<feature type="chain" id="PRO_5033048041" description="Pherophorin domain-containing protein" evidence="1">
    <location>
        <begin position="35"/>
        <end position="355"/>
    </location>
</feature>
<dbReference type="AlphaFoldDB" id="A0A835SHA9"/>
<keyword evidence="1" id="KW-0732">Signal</keyword>
<accession>A0A835SHA9</accession>
<gene>
    <name evidence="2" type="ORF">HYH02_015110</name>
</gene>
<dbReference type="Proteomes" id="UP000613740">
    <property type="component" value="Unassembled WGS sequence"/>
</dbReference>
<dbReference type="OrthoDB" id="546776at2759"/>
<comment type="caution">
    <text evidence="2">The sequence shown here is derived from an EMBL/GenBank/DDBJ whole genome shotgun (WGS) entry which is preliminary data.</text>
</comment>
<evidence type="ECO:0000313" key="3">
    <source>
        <dbReference type="Proteomes" id="UP000613740"/>
    </source>
</evidence>
<name>A0A835SHA9_9CHLO</name>
<feature type="signal peptide" evidence="1">
    <location>
        <begin position="1"/>
        <end position="34"/>
    </location>
</feature>
<evidence type="ECO:0008006" key="4">
    <source>
        <dbReference type="Google" id="ProtNLM"/>
    </source>
</evidence>
<dbReference type="EMBL" id="JAEHOD010000120">
    <property type="protein sequence ID" value="KAG2424847.1"/>
    <property type="molecule type" value="Genomic_DNA"/>
</dbReference>
<reference evidence="2" key="1">
    <citation type="journal article" date="2020" name="bioRxiv">
        <title>Comparative genomics of Chlamydomonas.</title>
        <authorList>
            <person name="Craig R.J."/>
            <person name="Hasan A.R."/>
            <person name="Ness R.W."/>
            <person name="Keightley P.D."/>
        </authorList>
    </citation>
    <scope>NUCLEOTIDE SEQUENCE</scope>
    <source>
        <strain evidence="2">CCAP 11/173</strain>
    </source>
</reference>
<sequence>MAGHQRQSRSTSGYRRIVLAVITLAVLASTGGQGARISGGTRVSRAAAAAGVALTSSRDGALQLVHQPAAALQGGGLRRMLATRAAGGADSKSHDMAAAAAGARLHSGGEELCAQLVLRAAATGADAARGGGQPSLQQQQQRQQQSALGARLSPGSCGRLQQVLLSDLTQAAAHLGIRVTQPFAPAACQLQEEGEEAAAAAVAAGGAGEAGLSAISSGTNGATTSGGVVLARWRVCGRPAVGEAPGLVAWALQLQLESNADAYYAAGLGPDFDTCPTRLSGLVASLEVVQAPGTSTECVTLAHQQPLTGPCASVRAGSSSADAGLAGLRAAGIVVEAGEEGVGGSSAGTNSKHHP</sequence>
<organism evidence="2 3">
    <name type="scientific">Chlamydomonas schloesseri</name>
    <dbReference type="NCBI Taxonomy" id="2026947"/>
    <lineage>
        <taxon>Eukaryota</taxon>
        <taxon>Viridiplantae</taxon>
        <taxon>Chlorophyta</taxon>
        <taxon>core chlorophytes</taxon>
        <taxon>Chlorophyceae</taxon>
        <taxon>CS clade</taxon>
        <taxon>Chlamydomonadales</taxon>
        <taxon>Chlamydomonadaceae</taxon>
        <taxon>Chlamydomonas</taxon>
    </lineage>
</organism>
<keyword evidence="3" id="KW-1185">Reference proteome</keyword>